<feature type="transmembrane region" description="Helical" evidence="1">
    <location>
        <begin position="20"/>
        <end position="40"/>
    </location>
</feature>
<accession>A0A0A9FD79</accession>
<keyword evidence="1" id="KW-1133">Transmembrane helix</keyword>
<evidence type="ECO:0000313" key="2">
    <source>
        <dbReference type="EMBL" id="JAE06208.1"/>
    </source>
</evidence>
<evidence type="ECO:0000256" key="1">
    <source>
        <dbReference type="SAM" id="Phobius"/>
    </source>
</evidence>
<organism evidence="2">
    <name type="scientific">Arundo donax</name>
    <name type="common">Giant reed</name>
    <name type="synonym">Donax arundinaceus</name>
    <dbReference type="NCBI Taxonomy" id="35708"/>
    <lineage>
        <taxon>Eukaryota</taxon>
        <taxon>Viridiplantae</taxon>
        <taxon>Streptophyta</taxon>
        <taxon>Embryophyta</taxon>
        <taxon>Tracheophyta</taxon>
        <taxon>Spermatophyta</taxon>
        <taxon>Magnoliopsida</taxon>
        <taxon>Liliopsida</taxon>
        <taxon>Poales</taxon>
        <taxon>Poaceae</taxon>
        <taxon>PACMAD clade</taxon>
        <taxon>Arundinoideae</taxon>
        <taxon>Arundineae</taxon>
        <taxon>Arundo</taxon>
    </lineage>
</organism>
<sequence>MLLVFRAGDKSNNQISLLCYFSFPYTFSPFLTINSIYFIIIRFL</sequence>
<reference evidence="2" key="1">
    <citation type="submission" date="2014-09" db="EMBL/GenBank/DDBJ databases">
        <authorList>
            <person name="Magalhaes I.L.F."/>
            <person name="Oliveira U."/>
            <person name="Santos F.R."/>
            <person name="Vidigal T.H.D.A."/>
            <person name="Brescovit A.D."/>
            <person name="Santos A.J."/>
        </authorList>
    </citation>
    <scope>NUCLEOTIDE SEQUENCE</scope>
    <source>
        <tissue evidence="2">Shoot tissue taken approximately 20 cm above the soil surface</tissue>
    </source>
</reference>
<proteinExistence type="predicted"/>
<dbReference type="EMBL" id="GBRH01191688">
    <property type="protein sequence ID" value="JAE06208.1"/>
    <property type="molecule type" value="Transcribed_RNA"/>
</dbReference>
<keyword evidence="1" id="KW-0472">Membrane</keyword>
<protein>
    <submittedName>
        <fullName evidence="2">Uncharacterized protein</fullName>
    </submittedName>
</protein>
<keyword evidence="1" id="KW-0812">Transmembrane</keyword>
<dbReference type="AlphaFoldDB" id="A0A0A9FD79"/>
<name>A0A0A9FD79_ARUDO</name>
<reference evidence="2" key="2">
    <citation type="journal article" date="2015" name="Data Brief">
        <title>Shoot transcriptome of the giant reed, Arundo donax.</title>
        <authorList>
            <person name="Barrero R.A."/>
            <person name="Guerrero F.D."/>
            <person name="Moolhuijzen P."/>
            <person name="Goolsby J.A."/>
            <person name="Tidwell J."/>
            <person name="Bellgard S.E."/>
            <person name="Bellgard M.I."/>
        </authorList>
    </citation>
    <scope>NUCLEOTIDE SEQUENCE</scope>
    <source>
        <tissue evidence="2">Shoot tissue taken approximately 20 cm above the soil surface</tissue>
    </source>
</reference>